<dbReference type="EMBL" id="BAAADB010000012">
    <property type="protein sequence ID" value="GAA0508288.1"/>
    <property type="molecule type" value="Genomic_DNA"/>
</dbReference>
<sequence length="82" mass="9518">MGAIIIPGVQDKLNVIKHQGFQVVIGGLDRPTVFRYRVDEYRVWHEGVPRKVEVWHQPTLRLNVRVSRVDVESGTWDATLWP</sequence>
<comment type="caution">
    <text evidence="1">The sequence shown here is derived from an EMBL/GenBank/DDBJ whole genome shotgun (WGS) entry which is preliminary data.</text>
</comment>
<protein>
    <submittedName>
        <fullName evidence="1">Uncharacterized protein</fullName>
    </submittedName>
</protein>
<gene>
    <name evidence="1" type="ORF">GCM10008937_15140</name>
</gene>
<reference evidence="1 2" key="1">
    <citation type="journal article" date="2019" name="Int. J. Syst. Evol. Microbiol.">
        <title>The Global Catalogue of Microorganisms (GCM) 10K type strain sequencing project: providing services to taxonomists for standard genome sequencing and annotation.</title>
        <authorList>
            <consortium name="The Broad Institute Genomics Platform"/>
            <consortium name="The Broad Institute Genome Sequencing Center for Infectious Disease"/>
            <person name="Wu L."/>
            <person name="Ma J."/>
        </authorList>
    </citation>
    <scope>NUCLEOTIDE SEQUENCE [LARGE SCALE GENOMIC DNA]</scope>
    <source>
        <strain evidence="1 2">JCM 14368</strain>
    </source>
</reference>
<dbReference type="Proteomes" id="UP001500191">
    <property type="component" value="Unassembled WGS sequence"/>
</dbReference>
<name>A0ABN1BYN2_9DEIO</name>
<organism evidence="1 2">
    <name type="scientific">Deinococcus depolymerans</name>
    <dbReference type="NCBI Taxonomy" id="392408"/>
    <lineage>
        <taxon>Bacteria</taxon>
        <taxon>Thermotogati</taxon>
        <taxon>Deinococcota</taxon>
        <taxon>Deinococci</taxon>
        <taxon>Deinococcales</taxon>
        <taxon>Deinococcaceae</taxon>
        <taxon>Deinococcus</taxon>
    </lineage>
</organism>
<evidence type="ECO:0000313" key="1">
    <source>
        <dbReference type="EMBL" id="GAA0508288.1"/>
    </source>
</evidence>
<proteinExistence type="predicted"/>
<accession>A0ABN1BYN2</accession>
<keyword evidence="2" id="KW-1185">Reference proteome</keyword>
<evidence type="ECO:0000313" key="2">
    <source>
        <dbReference type="Proteomes" id="UP001500191"/>
    </source>
</evidence>